<dbReference type="EMBL" id="JBHSNY010000002">
    <property type="protein sequence ID" value="MFC5633643.1"/>
    <property type="molecule type" value="Genomic_DNA"/>
</dbReference>
<accession>A0ABW0UJ73</accession>
<reference evidence="2" key="1">
    <citation type="journal article" date="2019" name="Int. J. Syst. Evol. Microbiol.">
        <title>The Global Catalogue of Microorganisms (GCM) 10K type strain sequencing project: providing services to taxonomists for standard genome sequencing and annotation.</title>
        <authorList>
            <consortium name="The Broad Institute Genomics Platform"/>
            <consortium name="The Broad Institute Genome Sequencing Center for Infectious Disease"/>
            <person name="Wu L."/>
            <person name="Ma J."/>
        </authorList>
    </citation>
    <scope>NUCLEOTIDE SEQUENCE [LARGE SCALE GENOMIC DNA]</scope>
    <source>
        <strain evidence="2">CGMCC 4.7248</strain>
    </source>
</reference>
<evidence type="ECO:0000313" key="2">
    <source>
        <dbReference type="Proteomes" id="UP001596154"/>
    </source>
</evidence>
<dbReference type="Proteomes" id="UP001596154">
    <property type="component" value="Unassembled WGS sequence"/>
</dbReference>
<proteinExistence type="predicted"/>
<evidence type="ECO:0000313" key="1">
    <source>
        <dbReference type="EMBL" id="MFC5633643.1"/>
    </source>
</evidence>
<dbReference type="RefSeq" id="WP_381018846.1">
    <property type="nucleotide sequence ID" value="NZ_JBHSNY010000002.1"/>
</dbReference>
<sequence length="101" mass="11101">MGHRTDQPPDQPTPLPGPSYVRQVLDCMADEMERLSNRRRLLTEVGLRRAFNVAVATQLHELPTAVADEASDKAAELLPDTGPIITHGEYATLLRQVAEAV</sequence>
<keyword evidence="2" id="KW-1185">Reference proteome</keyword>
<protein>
    <submittedName>
        <fullName evidence="1">Uncharacterized protein</fullName>
    </submittedName>
</protein>
<name>A0ABW0UJ73_9ACTN</name>
<gene>
    <name evidence="1" type="ORF">ACFPZJ_07520</name>
</gene>
<organism evidence="1 2">
    <name type="scientific">Streptomyces bullii</name>
    <dbReference type="NCBI Taxonomy" id="349910"/>
    <lineage>
        <taxon>Bacteria</taxon>
        <taxon>Bacillati</taxon>
        <taxon>Actinomycetota</taxon>
        <taxon>Actinomycetes</taxon>
        <taxon>Kitasatosporales</taxon>
        <taxon>Streptomycetaceae</taxon>
        <taxon>Streptomyces</taxon>
    </lineage>
</organism>
<comment type="caution">
    <text evidence="1">The sequence shown here is derived from an EMBL/GenBank/DDBJ whole genome shotgun (WGS) entry which is preliminary data.</text>
</comment>